<dbReference type="InterPro" id="IPR043129">
    <property type="entry name" value="ATPase_NBD"/>
</dbReference>
<dbReference type="AlphaFoldDB" id="A0AA44BCC1"/>
<dbReference type="Proteomes" id="UP000449710">
    <property type="component" value="Unassembled WGS sequence"/>
</dbReference>
<evidence type="ECO:0000256" key="4">
    <source>
        <dbReference type="ARBA" id="ARBA00022679"/>
    </source>
</evidence>
<dbReference type="Pfam" id="PF00480">
    <property type="entry name" value="ROK"/>
    <property type="match status" value="1"/>
</dbReference>
<evidence type="ECO:0000256" key="3">
    <source>
        <dbReference type="ARBA" id="ARBA00014701"/>
    </source>
</evidence>
<reference evidence="9 10" key="1">
    <citation type="submission" date="2019-04" db="EMBL/GenBank/DDBJ databases">
        <title>Isachenkonia alkalipeptolytica gen. nov. sp. nov. a new anaerobic, alkiliphilic organothrophic bacterium capable to reduce synthesized ferrihydrite isolated from a soda lake.</title>
        <authorList>
            <person name="Toshchakov S.V."/>
            <person name="Zavarzina D.G."/>
            <person name="Zhilina T.N."/>
            <person name="Kostrikina N.A."/>
            <person name="Kublanov I.V."/>
        </authorList>
    </citation>
    <scope>NUCLEOTIDE SEQUENCE [LARGE SCALE GENOMIC DNA]</scope>
    <source>
        <strain evidence="9 10">Z-1701</strain>
    </source>
</reference>
<evidence type="ECO:0000256" key="8">
    <source>
        <dbReference type="ARBA" id="ARBA00032386"/>
    </source>
</evidence>
<evidence type="ECO:0000256" key="2">
    <source>
        <dbReference type="ARBA" id="ARBA00012323"/>
    </source>
</evidence>
<evidence type="ECO:0000313" key="10">
    <source>
        <dbReference type="Proteomes" id="UP000449710"/>
    </source>
</evidence>
<dbReference type="GO" id="GO:0005737">
    <property type="term" value="C:cytoplasm"/>
    <property type="evidence" value="ECO:0007669"/>
    <property type="project" value="InterPro"/>
</dbReference>
<dbReference type="PANTHER" id="PTHR18964:SF149">
    <property type="entry name" value="BIFUNCTIONAL UDP-N-ACETYLGLUCOSAMINE 2-EPIMERASE_N-ACETYLMANNOSAMINE KINASE"/>
    <property type="match status" value="1"/>
</dbReference>
<gene>
    <name evidence="9" type="ORF">ISALK_00040</name>
</gene>
<accession>A0AA44BCC1</accession>
<evidence type="ECO:0000256" key="6">
    <source>
        <dbReference type="ARBA" id="ARBA00022777"/>
    </source>
</evidence>
<keyword evidence="4 9" id="KW-0808">Transferase</keyword>
<sequence length="327" mass="35627">MVRRMGMKKHQQQKMIGIDLGGTSIKFGLVSSGGEILRKTKRKTPASKNFEGVLAVIQGEVEGILQEEGLEKKDIYGVGIGIPGVANGKGEVVFANNLFWKNKPLQRELEIRLGIRVKVGNDASLAGFGEFHFGAMENTRNALLLTLGTGLGAGVIIHGKVFHGSHYLGTEIGHMIVGENFYDCNCGNNGCLETFASATALVKYVNHLLDAQEPSSLKDLREGQQKPLTPQQIFEAARKQDEVALKALNRFTRYLAVGMANLINIFDPEVIALGGGLSESGELFLPELRRRTKTMTYVKENNPTEIVIADLKNDAGILGSAMFVLKE</sequence>
<evidence type="ECO:0000256" key="5">
    <source>
        <dbReference type="ARBA" id="ARBA00022741"/>
    </source>
</evidence>
<keyword evidence="5" id="KW-0547">Nucleotide-binding</keyword>
<evidence type="ECO:0000313" key="9">
    <source>
        <dbReference type="EMBL" id="NBG86877.1"/>
    </source>
</evidence>
<dbReference type="PANTHER" id="PTHR18964">
    <property type="entry name" value="ROK (REPRESSOR, ORF, KINASE) FAMILY"/>
    <property type="match status" value="1"/>
</dbReference>
<evidence type="ECO:0000256" key="7">
    <source>
        <dbReference type="ARBA" id="ARBA00022840"/>
    </source>
</evidence>
<dbReference type="Gene3D" id="3.30.420.40">
    <property type="match status" value="2"/>
</dbReference>
<evidence type="ECO:0000256" key="1">
    <source>
        <dbReference type="ARBA" id="ARBA00006479"/>
    </source>
</evidence>
<dbReference type="InterPro" id="IPR004654">
    <property type="entry name" value="ROK_glcA"/>
</dbReference>
<keyword evidence="7" id="KW-0067">ATP-binding</keyword>
<comment type="caution">
    <text evidence="9">The sequence shown here is derived from an EMBL/GenBank/DDBJ whole genome shotgun (WGS) entry which is preliminary data.</text>
</comment>
<dbReference type="EMBL" id="SUMG01000001">
    <property type="protein sequence ID" value="NBG86877.1"/>
    <property type="molecule type" value="Genomic_DNA"/>
</dbReference>
<dbReference type="NCBIfam" id="TIGR00744">
    <property type="entry name" value="ROK_glcA_fam"/>
    <property type="match status" value="1"/>
</dbReference>
<organism evidence="9 10">
    <name type="scientific">Isachenkonia alkalipeptolytica</name>
    <dbReference type="NCBI Taxonomy" id="2565777"/>
    <lineage>
        <taxon>Bacteria</taxon>
        <taxon>Bacillati</taxon>
        <taxon>Bacillota</taxon>
        <taxon>Clostridia</taxon>
        <taxon>Eubacteriales</taxon>
        <taxon>Clostridiaceae</taxon>
        <taxon>Isachenkonia</taxon>
    </lineage>
</organism>
<proteinExistence type="inferred from homology"/>
<dbReference type="EC" id="2.7.1.2" evidence="2"/>
<dbReference type="InterPro" id="IPR000600">
    <property type="entry name" value="ROK"/>
</dbReference>
<keyword evidence="10" id="KW-1185">Reference proteome</keyword>
<dbReference type="GO" id="GO:0005524">
    <property type="term" value="F:ATP binding"/>
    <property type="evidence" value="ECO:0007669"/>
    <property type="project" value="UniProtKB-KW"/>
</dbReference>
<dbReference type="GO" id="GO:0004340">
    <property type="term" value="F:glucokinase activity"/>
    <property type="evidence" value="ECO:0007669"/>
    <property type="project" value="UniProtKB-EC"/>
</dbReference>
<comment type="similarity">
    <text evidence="1">Belongs to the ROK (NagC/XylR) family.</text>
</comment>
<dbReference type="PROSITE" id="PS01125">
    <property type="entry name" value="ROK"/>
    <property type="match status" value="1"/>
</dbReference>
<dbReference type="SUPFAM" id="SSF53067">
    <property type="entry name" value="Actin-like ATPase domain"/>
    <property type="match status" value="1"/>
</dbReference>
<name>A0AA44BCC1_9CLOT</name>
<protein>
    <recommendedName>
        <fullName evidence="3">Glucokinase</fullName>
        <ecNumber evidence="2">2.7.1.2</ecNumber>
    </recommendedName>
    <alternativeName>
        <fullName evidence="8">Glucose kinase</fullName>
    </alternativeName>
</protein>
<keyword evidence="6" id="KW-0418">Kinase</keyword>
<dbReference type="GO" id="GO:0006096">
    <property type="term" value="P:glycolytic process"/>
    <property type="evidence" value="ECO:0007669"/>
    <property type="project" value="InterPro"/>
</dbReference>
<dbReference type="InterPro" id="IPR049874">
    <property type="entry name" value="ROK_cs"/>
</dbReference>